<name>A0A1H9W3D1_9BACI</name>
<dbReference type="AlphaFoldDB" id="A0A1H9W3D1"/>
<gene>
    <name evidence="1" type="ORF">SAMN05518684_11441</name>
</gene>
<evidence type="ECO:0000313" key="2">
    <source>
        <dbReference type="Proteomes" id="UP000198571"/>
    </source>
</evidence>
<accession>A0A1H9W3D1</accession>
<keyword evidence="2" id="KW-1185">Reference proteome</keyword>
<dbReference type="RefSeq" id="WP_093054158.1">
    <property type="nucleotide sequence ID" value="NZ_FOGT01000014.1"/>
</dbReference>
<proteinExistence type="predicted"/>
<dbReference type="EMBL" id="FOGT01000014">
    <property type="protein sequence ID" value="SES28405.1"/>
    <property type="molecule type" value="Genomic_DNA"/>
</dbReference>
<dbReference type="OrthoDB" id="6637817at2"/>
<sequence length="111" mass="12455">MEIKKAIDIITLLSEGIDPQTGEIISAYTTFQDPHTVRALFLALEALEKLDKSDKRQKRLPENAGKGWDEQEEALLVDAFDNGKNINELAELHKRTNGSIKARLIKVGKIK</sequence>
<evidence type="ECO:0000313" key="1">
    <source>
        <dbReference type="EMBL" id="SES28405.1"/>
    </source>
</evidence>
<reference evidence="2" key="1">
    <citation type="submission" date="2016-10" db="EMBL/GenBank/DDBJ databases">
        <authorList>
            <person name="Varghese N."/>
            <person name="Submissions S."/>
        </authorList>
    </citation>
    <scope>NUCLEOTIDE SEQUENCE [LARGE SCALE GENOMIC DNA]</scope>
    <source>
        <strain evidence="2">S9</strain>
    </source>
</reference>
<organism evidence="1 2">
    <name type="scientific">Salipaludibacillus aurantiacus</name>
    <dbReference type="NCBI Taxonomy" id="1601833"/>
    <lineage>
        <taxon>Bacteria</taxon>
        <taxon>Bacillati</taxon>
        <taxon>Bacillota</taxon>
        <taxon>Bacilli</taxon>
        <taxon>Bacillales</taxon>
        <taxon>Bacillaceae</taxon>
    </lineage>
</organism>
<protein>
    <submittedName>
        <fullName evidence="1">Uncharacterized protein</fullName>
    </submittedName>
</protein>
<dbReference type="Proteomes" id="UP000198571">
    <property type="component" value="Unassembled WGS sequence"/>
</dbReference>